<dbReference type="Gene3D" id="3.30.730.10">
    <property type="entry name" value="AP2/ERF domain"/>
    <property type="match status" value="1"/>
</dbReference>
<evidence type="ECO:0000256" key="8">
    <source>
        <dbReference type="SAM" id="MobiDB-lite"/>
    </source>
</evidence>
<dbReference type="Proteomes" id="UP000428333">
    <property type="component" value="Linkage Group LG08"/>
</dbReference>
<dbReference type="AlphaFoldDB" id="A0A6A4LJS5"/>
<proteinExistence type="predicted"/>
<dbReference type="InterPro" id="IPR001471">
    <property type="entry name" value="AP2/ERF_dom"/>
</dbReference>
<dbReference type="PANTHER" id="PTHR31677">
    <property type="entry name" value="AP2 DOMAIN CLASS TRANSCRIPTION FACTOR"/>
    <property type="match status" value="1"/>
</dbReference>
<dbReference type="SMART" id="SM00380">
    <property type="entry name" value="AP2"/>
    <property type="match status" value="1"/>
</dbReference>
<keyword evidence="11" id="KW-1185">Reference proteome</keyword>
<accession>A0A6A4LJS5</accession>
<evidence type="ECO:0000256" key="4">
    <source>
        <dbReference type="ARBA" id="ARBA00023015"/>
    </source>
</evidence>
<comment type="subcellular location">
    <subcellularLocation>
        <location evidence="1">Nucleus</location>
    </subcellularLocation>
</comment>
<dbReference type="InterPro" id="IPR036955">
    <property type="entry name" value="AP2/ERF_dom_sf"/>
</dbReference>
<evidence type="ECO:0000313" key="10">
    <source>
        <dbReference type="EMBL" id="KAE9454678.1"/>
    </source>
</evidence>
<evidence type="ECO:0000256" key="3">
    <source>
        <dbReference type="ARBA" id="ARBA00022821"/>
    </source>
</evidence>
<protein>
    <recommendedName>
        <fullName evidence="9">AP2/ERF domain-containing protein</fullName>
    </recommendedName>
</protein>
<dbReference type="GO" id="GO:0003677">
    <property type="term" value="F:DNA binding"/>
    <property type="evidence" value="ECO:0007669"/>
    <property type="project" value="UniProtKB-KW"/>
</dbReference>
<sequence>MEEALRRLNGLSHASESDPVQYPTTTLKRCTTTATAANKRSIKDPPTSNTNQTRYRGVRRRPWGRYAAEIRDPQSKERRWLGTFDTAEEAACAYDCAARAMRGVKARTNFVYPSSPLHHHALPDNNLIPPFFAFKKPSPPSMARSLIPPTNFSHFSGGPHGDFPVPQSHRNSNNNFLLREGLTSSSTCLTPPVYENTPPGSSFHNPSRSRTSSAPGDNFGGSSFVLPNIQGHQESYNNNPVDLTMEDDQIDGMDFFQSEQSGSGLLQEVLNGFYPKPQPKKCEKSKTQKGVKQNMQAFGELKGAEGGSFNGNLGVYFDNMNGGFGSGLGHMGHNDYQPGFQFPAAAAESVFGGGFHYSELFGVLAANVHNA</sequence>
<feature type="region of interest" description="Disordered" evidence="8">
    <location>
        <begin position="153"/>
        <end position="173"/>
    </location>
</feature>
<gene>
    <name evidence="10" type="ORF">C3L33_13444</name>
</gene>
<evidence type="ECO:0000256" key="2">
    <source>
        <dbReference type="ARBA" id="ARBA00022745"/>
    </source>
</evidence>
<keyword evidence="2" id="KW-0936">Ethylene signaling pathway</keyword>
<keyword evidence="5" id="KW-0238">DNA-binding</keyword>
<dbReference type="PROSITE" id="PS51032">
    <property type="entry name" value="AP2_ERF"/>
    <property type="match status" value="1"/>
</dbReference>
<evidence type="ECO:0000256" key="7">
    <source>
        <dbReference type="ARBA" id="ARBA00023242"/>
    </source>
</evidence>
<feature type="region of interest" description="Disordered" evidence="8">
    <location>
        <begin position="188"/>
        <end position="233"/>
    </location>
</feature>
<dbReference type="GO" id="GO:0003700">
    <property type="term" value="F:DNA-binding transcription factor activity"/>
    <property type="evidence" value="ECO:0007669"/>
    <property type="project" value="InterPro"/>
</dbReference>
<organism evidence="10 11">
    <name type="scientific">Rhododendron williamsianum</name>
    <dbReference type="NCBI Taxonomy" id="262921"/>
    <lineage>
        <taxon>Eukaryota</taxon>
        <taxon>Viridiplantae</taxon>
        <taxon>Streptophyta</taxon>
        <taxon>Embryophyta</taxon>
        <taxon>Tracheophyta</taxon>
        <taxon>Spermatophyta</taxon>
        <taxon>Magnoliopsida</taxon>
        <taxon>eudicotyledons</taxon>
        <taxon>Gunneridae</taxon>
        <taxon>Pentapetalae</taxon>
        <taxon>asterids</taxon>
        <taxon>Ericales</taxon>
        <taxon>Ericaceae</taxon>
        <taxon>Ericoideae</taxon>
        <taxon>Rhodoreae</taxon>
        <taxon>Rhododendron</taxon>
    </lineage>
</organism>
<dbReference type="GO" id="GO:0005634">
    <property type="term" value="C:nucleus"/>
    <property type="evidence" value="ECO:0007669"/>
    <property type="project" value="UniProtKB-SubCell"/>
</dbReference>
<dbReference type="FunFam" id="3.30.730.10:FF:000001">
    <property type="entry name" value="Ethylene-responsive transcription factor 2"/>
    <property type="match status" value="1"/>
</dbReference>
<feature type="compositionally biased region" description="Polar residues" evidence="8">
    <location>
        <begin position="198"/>
        <end position="215"/>
    </location>
</feature>
<evidence type="ECO:0000256" key="1">
    <source>
        <dbReference type="ARBA" id="ARBA00004123"/>
    </source>
</evidence>
<dbReference type="CDD" id="cd00018">
    <property type="entry name" value="AP2"/>
    <property type="match status" value="1"/>
</dbReference>
<dbReference type="GO" id="GO:0006952">
    <property type="term" value="P:defense response"/>
    <property type="evidence" value="ECO:0007669"/>
    <property type="project" value="UniProtKB-KW"/>
</dbReference>
<evidence type="ECO:0000256" key="5">
    <source>
        <dbReference type="ARBA" id="ARBA00023125"/>
    </source>
</evidence>
<name>A0A6A4LJS5_9ERIC</name>
<dbReference type="EMBL" id="QEFC01002099">
    <property type="protein sequence ID" value="KAE9454678.1"/>
    <property type="molecule type" value="Genomic_DNA"/>
</dbReference>
<evidence type="ECO:0000256" key="6">
    <source>
        <dbReference type="ARBA" id="ARBA00023163"/>
    </source>
</evidence>
<reference evidence="10 11" key="1">
    <citation type="journal article" date="2019" name="Genome Biol. Evol.">
        <title>The Rhododendron genome and chromosomal organization provide insight into shared whole-genome duplications across the heath family (Ericaceae).</title>
        <authorList>
            <person name="Soza V.L."/>
            <person name="Lindsley D."/>
            <person name="Waalkes A."/>
            <person name="Ramage E."/>
            <person name="Patwardhan R.P."/>
            <person name="Burton J.N."/>
            <person name="Adey A."/>
            <person name="Kumar A."/>
            <person name="Qiu R."/>
            <person name="Shendure J."/>
            <person name="Hall B."/>
        </authorList>
    </citation>
    <scope>NUCLEOTIDE SEQUENCE [LARGE SCALE GENOMIC DNA]</scope>
    <source>
        <strain evidence="10">RSF 1966-606</strain>
    </source>
</reference>
<dbReference type="PANTHER" id="PTHR31677:SF146">
    <property type="entry name" value="ETHYLENE-RESPONSIVE TRANSCRIPTION FACTOR ESR2"/>
    <property type="match status" value="1"/>
</dbReference>
<keyword evidence="3" id="KW-0611">Plant defense</keyword>
<comment type="caution">
    <text evidence="10">The sequence shown here is derived from an EMBL/GenBank/DDBJ whole genome shotgun (WGS) entry which is preliminary data.</text>
</comment>
<keyword evidence="4" id="KW-0805">Transcription regulation</keyword>
<dbReference type="Pfam" id="PF00847">
    <property type="entry name" value="AP2"/>
    <property type="match status" value="1"/>
</dbReference>
<dbReference type="GO" id="GO:0009873">
    <property type="term" value="P:ethylene-activated signaling pathway"/>
    <property type="evidence" value="ECO:0007669"/>
    <property type="project" value="UniProtKB-KW"/>
</dbReference>
<feature type="domain" description="AP2/ERF" evidence="9">
    <location>
        <begin position="54"/>
        <end position="111"/>
    </location>
</feature>
<keyword evidence="7" id="KW-0539">Nucleus</keyword>
<evidence type="ECO:0000259" key="9">
    <source>
        <dbReference type="PROSITE" id="PS51032"/>
    </source>
</evidence>
<feature type="compositionally biased region" description="Low complexity" evidence="8">
    <location>
        <begin position="24"/>
        <end position="37"/>
    </location>
</feature>
<dbReference type="PRINTS" id="PR00367">
    <property type="entry name" value="ETHRSPELEMNT"/>
</dbReference>
<evidence type="ECO:0000313" key="11">
    <source>
        <dbReference type="Proteomes" id="UP000428333"/>
    </source>
</evidence>
<keyword evidence="6" id="KW-0804">Transcription</keyword>
<dbReference type="OrthoDB" id="1902708at2759"/>
<feature type="region of interest" description="Disordered" evidence="8">
    <location>
        <begin position="1"/>
        <end position="60"/>
    </location>
</feature>
<dbReference type="SUPFAM" id="SSF54171">
    <property type="entry name" value="DNA-binding domain"/>
    <property type="match status" value="1"/>
</dbReference>
<feature type="non-terminal residue" evidence="10">
    <location>
        <position position="1"/>
    </location>
</feature>
<dbReference type="InterPro" id="IPR016177">
    <property type="entry name" value="DNA-bd_dom_sf"/>
</dbReference>